<dbReference type="InterPro" id="IPR009959">
    <property type="entry name" value="Cyclase_SnoaL-like"/>
</dbReference>
<dbReference type="GO" id="GO:0030638">
    <property type="term" value="P:polyketide metabolic process"/>
    <property type="evidence" value="ECO:0007669"/>
    <property type="project" value="InterPro"/>
</dbReference>
<dbReference type="AlphaFoldDB" id="A0A7H8SZW0"/>
<accession>A0A7H8SZW0</accession>
<protein>
    <submittedName>
        <fullName evidence="1">Ester cyclase</fullName>
    </submittedName>
</protein>
<proteinExistence type="predicted"/>
<dbReference type="NCBIfam" id="NF033407">
    <property type="entry name" value="SnoaL_meth_ester"/>
    <property type="match status" value="1"/>
</dbReference>
<dbReference type="Proteomes" id="UP000509418">
    <property type="component" value="Chromosome"/>
</dbReference>
<sequence>MSSNVDVVRRMVRAYNTGDTSDVDQYIHPEYLNPASLEHMADKNWRGPAVFAMAVKWLRATFSEEVRLEEIRYEERGDWVRAYLALYGRHVGELVGMPATGRRFSGEQIHLIKLVDGRIRDHRDWPDYLGTYRQLDEPWPTAAGWRD</sequence>
<evidence type="ECO:0000313" key="1">
    <source>
        <dbReference type="EMBL" id="QKZ16793.1"/>
    </source>
</evidence>
<keyword evidence="2" id="KW-1185">Reference proteome</keyword>
<dbReference type="EMBL" id="CP056041">
    <property type="protein sequence ID" value="QKZ16793.1"/>
    <property type="molecule type" value="Genomic_DNA"/>
</dbReference>
<reference evidence="1 2" key="1">
    <citation type="submission" date="2020-06" db="EMBL/GenBank/DDBJ databases">
        <title>Genome mining for natural products.</title>
        <authorList>
            <person name="Zhang B."/>
            <person name="Shi J."/>
            <person name="Ge H."/>
        </authorList>
    </citation>
    <scope>NUCLEOTIDE SEQUENCE [LARGE SCALE GENOMIC DNA]</scope>
    <source>
        <strain evidence="1 2">NA02069</strain>
    </source>
</reference>
<gene>
    <name evidence="1" type="ORF">HUT05_05040</name>
</gene>
<dbReference type="Gene3D" id="3.10.450.50">
    <property type="match status" value="1"/>
</dbReference>
<name>A0A7H8SZW0_STRCX</name>
<dbReference type="Pfam" id="PF07366">
    <property type="entry name" value="SnoaL"/>
    <property type="match status" value="1"/>
</dbReference>
<dbReference type="SUPFAM" id="SSF54427">
    <property type="entry name" value="NTF2-like"/>
    <property type="match status" value="1"/>
</dbReference>
<organism evidence="1 2">
    <name type="scientific">Streptomyces chartreusis</name>
    <dbReference type="NCBI Taxonomy" id="1969"/>
    <lineage>
        <taxon>Bacteria</taxon>
        <taxon>Bacillati</taxon>
        <taxon>Actinomycetota</taxon>
        <taxon>Actinomycetes</taxon>
        <taxon>Kitasatosporales</taxon>
        <taxon>Streptomycetaceae</taxon>
        <taxon>Streptomyces</taxon>
    </lineage>
</organism>
<dbReference type="RefSeq" id="WP_107906481.1">
    <property type="nucleotide sequence ID" value="NZ_CBDRGH010000019.1"/>
</dbReference>
<evidence type="ECO:0000313" key="2">
    <source>
        <dbReference type="Proteomes" id="UP000509418"/>
    </source>
</evidence>
<dbReference type="InterPro" id="IPR032710">
    <property type="entry name" value="NTF2-like_dom_sf"/>
</dbReference>